<keyword evidence="1" id="KW-0812">Transmembrane</keyword>
<keyword evidence="3" id="KW-1185">Reference proteome</keyword>
<dbReference type="Proteomes" id="UP001301958">
    <property type="component" value="Unassembled WGS sequence"/>
</dbReference>
<feature type="transmembrane region" description="Helical" evidence="1">
    <location>
        <begin position="130"/>
        <end position="158"/>
    </location>
</feature>
<evidence type="ECO:0000313" key="2">
    <source>
        <dbReference type="EMBL" id="KAK4222670.1"/>
    </source>
</evidence>
<evidence type="ECO:0000256" key="1">
    <source>
        <dbReference type="SAM" id="Phobius"/>
    </source>
</evidence>
<feature type="transmembrane region" description="Helical" evidence="1">
    <location>
        <begin position="12"/>
        <end position="34"/>
    </location>
</feature>
<gene>
    <name evidence="2" type="ORF">QBC38DRAFT_489343</name>
</gene>
<keyword evidence="1" id="KW-0472">Membrane</keyword>
<reference evidence="2" key="1">
    <citation type="journal article" date="2023" name="Mol. Phylogenet. Evol.">
        <title>Genome-scale phylogeny and comparative genomics of the fungal order Sordariales.</title>
        <authorList>
            <person name="Hensen N."/>
            <person name="Bonometti L."/>
            <person name="Westerberg I."/>
            <person name="Brannstrom I.O."/>
            <person name="Guillou S."/>
            <person name="Cros-Aarteil S."/>
            <person name="Calhoun S."/>
            <person name="Haridas S."/>
            <person name="Kuo A."/>
            <person name="Mondo S."/>
            <person name="Pangilinan J."/>
            <person name="Riley R."/>
            <person name="LaButti K."/>
            <person name="Andreopoulos B."/>
            <person name="Lipzen A."/>
            <person name="Chen C."/>
            <person name="Yan M."/>
            <person name="Daum C."/>
            <person name="Ng V."/>
            <person name="Clum A."/>
            <person name="Steindorff A."/>
            <person name="Ohm R.A."/>
            <person name="Martin F."/>
            <person name="Silar P."/>
            <person name="Natvig D.O."/>
            <person name="Lalanne C."/>
            <person name="Gautier V."/>
            <person name="Ament-Velasquez S.L."/>
            <person name="Kruys A."/>
            <person name="Hutchinson M.I."/>
            <person name="Powell A.J."/>
            <person name="Barry K."/>
            <person name="Miller A.N."/>
            <person name="Grigoriev I.V."/>
            <person name="Debuchy R."/>
            <person name="Gladieux P."/>
            <person name="Hiltunen Thoren M."/>
            <person name="Johannesson H."/>
        </authorList>
    </citation>
    <scope>NUCLEOTIDE SEQUENCE</scope>
    <source>
        <strain evidence="2">CBS 990.96</strain>
    </source>
</reference>
<reference evidence="2" key="2">
    <citation type="submission" date="2023-05" db="EMBL/GenBank/DDBJ databases">
        <authorList>
            <consortium name="Lawrence Berkeley National Laboratory"/>
            <person name="Steindorff A."/>
            <person name="Hensen N."/>
            <person name="Bonometti L."/>
            <person name="Westerberg I."/>
            <person name="Brannstrom I.O."/>
            <person name="Guillou S."/>
            <person name="Cros-Aarteil S."/>
            <person name="Calhoun S."/>
            <person name="Haridas S."/>
            <person name="Kuo A."/>
            <person name="Mondo S."/>
            <person name="Pangilinan J."/>
            <person name="Riley R."/>
            <person name="Labutti K."/>
            <person name="Andreopoulos B."/>
            <person name="Lipzen A."/>
            <person name="Chen C."/>
            <person name="Yanf M."/>
            <person name="Daum C."/>
            <person name="Ng V."/>
            <person name="Clum A."/>
            <person name="Ohm R."/>
            <person name="Martin F."/>
            <person name="Silar P."/>
            <person name="Natvig D."/>
            <person name="Lalanne C."/>
            <person name="Gautier V."/>
            <person name="Ament-Velasquez S.L."/>
            <person name="Kruys A."/>
            <person name="Hutchinson M.I."/>
            <person name="Powell A.J."/>
            <person name="Barry K."/>
            <person name="Miller A.N."/>
            <person name="Grigoriev I.V."/>
            <person name="Debuchy R."/>
            <person name="Gladieux P."/>
            <person name="Thoren M.H."/>
            <person name="Johannesson H."/>
        </authorList>
    </citation>
    <scope>NUCLEOTIDE SEQUENCE</scope>
    <source>
        <strain evidence="2">CBS 990.96</strain>
    </source>
</reference>
<dbReference type="AlphaFoldDB" id="A0AAN7BGR4"/>
<organism evidence="2 3">
    <name type="scientific">Podospora fimiseda</name>
    <dbReference type="NCBI Taxonomy" id="252190"/>
    <lineage>
        <taxon>Eukaryota</taxon>
        <taxon>Fungi</taxon>
        <taxon>Dikarya</taxon>
        <taxon>Ascomycota</taxon>
        <taxon>Pezizomycotina</taxon>
        <taxon>Sordariomycetes</taxon>
        <taxon>Sordariomycetidae</taxon>
        <taxon>Sordariales</taxon>
        <taxon>Podosporaceae</taxon>
        <taxon>Podospora</taxon>
    </lineage>
</organism>
<protein>
    <submittedName>
        <fullName evidence="2">Uncharacterized protein</fullName>
    </submittedName>
</protein>
<sequence length="188" mass="21445">MRSVLPSYSAIFQLVVHGLSGLTAFAILVILGHLKAQWGYGLTGTEAIAALWALALDIAEIIGLVDAKKRVRRLRGWWLIAVEFFTIPIMLFLPWAVIGSYDHKRWHDWPCEYYSDLECDDSNYVLTPYAILMLPFTTACMVWAIGCLHFILFVTACVHSLREYRHAWTKGKDNYIELDEEPVLPRAA</sequence>
<evidence type="ECO:0000313" key="3">
    <source>
        <dbReference type="Proteomes" id="UP001301958"/>
    </source>
</evidence>
<accession>A0AAN7BGR4</accession>
<comment type="caution">
    <text evidence="2">The sequence shown here is derived from an EMBL/GenBank/DDBJ whole genome shotgun (WGS) entry which is preliminary data.</text>
</comment>
<name>A0AAN7BGR4_9PEZI</name>
<proteinExistence type="predicted"/>
<feature type="transmembrane region" description="Helical" evidence="1">
    <location>
        <begin position="77"/>
        <end position="98"/>
    </location>
</feature>
<keyword evidence="1" id="KW-1133">Transmembrane helix</keyword>
<dbReference type="EMBL" id="MU865460">
    <property type="protein sequence ID" value="KAK4222670.1"/>
    <property type="molecule type" value="Genomic_DNA"/>
</dbReference>